<organism evidence="5 6">
    <name type="scientific">Sphingomonas parva</name>
    <dbReference type="NCBI Taxonomy" id="2555898"/>
    <lineage>
        <taxon>Bacteria</taxon>
        <taxon>Pseudomonadati</taxon>
        <taxon>Pseudomonadota</taxon>
        <taxon>Alphaproteobacteria</taxon>
        <taxon>Sphingomonadales</taxon>
        <taxon>Sphingomonadaceae</taxon>
        <taxon>Sphingomonas</taxon>
    </lineage>
</organism>
<reference evidence="5 6" key="1">
    <citation type="submission" date="2019-03" db="EMBL/GenBank/DDBJ databases">
        <title>Genome sequence of Sphingomonas sp. 17J27-24.</title>
        <authorList>
            <person name="Kim M."/>
            <person name="Maeng S."/>
            <person name="Sathiyaraj S."/>
        </authorList>
    </citation>
    <scope>NUCLEOTIDE SEQUENCE [LARGE SCALE GENOMIC DNA]</scope>
    <source>
        <strain evidence="5 6">17J27-24</strain>
    </source>
</reference>
<evidence type="ECO:0000313" key="6">
    <source>
        <dbReference type="Proteomes" id="UP000298213"/>
    </source>
</evidence>
<dbReference type="Gene3D" id="3.40.630.30">
    <property type="match status" value="1"/>
</dbReference>
<dbReference type="Proteomes" id="UP000298213">
    <property type="component" value="Unassembled WGS sequence"/>
</dbReference>
<dbReference type="GO" id="GO:0016747">
    <property type="term" value="F:acyltransferase activity, transferring groups other than amino-acyl groups"/>
    <property type="evidence" value="ECO:0007669"/>
    <property type="project" value="InterPro"/>
</dbReference>
<dbReference type="InterPro" id="IPR000182">
    <property type="entry name" value="GNAT_dom"/>
</dbReference>
<comment type="caution">
    <text evidence="5">The sequence shown here is derived from an EMBL/GenBank/DDBJ whole genome shotgun (WGS) entry which is preliminary data.</text>
</comment>
<keyword evidence="1 5" id="KW-0808">Transferase</keyword>
<sequence>MADADRDAMLRDMAANRGCRLVKSRRRTPGVGDYGRYGLRDAASGADVFGISGDGLTATPEEVEAFLRKGLVSDWKSSLDVAAPARPSRRSRGPERSEPEQAAPAARSRGRTNSPAPPPRNRPALRIVGREAEPLSPTPPPPPPAPAPARPILKIREARPADAAGLAALVGEDGVAGRLAALRKAGEPPLVADEGGVIVGCAAFHVVPLLQHAAPLGRITFLMVAPAARRRGIGRALVEEAEARLIETGCGRLEAPAEIELGAAPDFFRRLGWSRSAYLYDRAAEGGQSAD</sequence>
<keyword evidence="6" id="KW-1185">Reference proteome</keyword>
<dbReference type="RefSeq" id="WP_135084880.1">
    <property type="nucleotide sequence ID" value="NZ_SPDV01000009.1"/>
</dbReference>
<feature type="domain" description="N-acetyltransferase" evidence="4">
    <location>
        <begin position="153"/>
        <end position="291"/>
    </location>
</feature>
<gene>
    <name evidence="5" type="ORF">E2493_06355</name>
</gene>
<dbReference type="SUPFAM" id="SSF55729">
    <property type="entry name" value="Acyl-CoA N-acyltransferases (Nat)"/>
    <property type="match status" value="1"/>
</dbReference>
<dbReference type="EMBL" id="SPDV01000009">
    <property type="protein sequence ID" value="TFI59143.1"/>
    <property type="molecule type" value="Genomic_DNA"/>
</dbReference>
<dbReference type="OrthoDB" id="9798585at2"/>
<protein>
    <submittedName>
        <fullName evidence="5">GNAT family N-acetyltransferase</fullName>
    </submittedName>
</protein>
<dbReference type="InterPro" id="IPR016181">
    <property type="entry name" value="Acyl_CoA_acyltransferase"/>
</dbReference>
<dbReference type="PANTHER" id="PTHR43877">
    <property type="entry name" value="AMINOALKYLPHOSPHONATE N-ACETYLTRANSFERASE-RELATED-RELATED"/>
    <property type="match status" value="1"/>
</dbReference>
<feature type="region of interest" description="Disordered" evidence="3">
    <location>
        <begin position="79"/>
        <end position="123"/>
    </location>
</feature>
<dbReference type="CDD" id="cd04301">
    <property type="entry name" value="NAT_SF"/>
    <property type="match status" value="1"/>
</dbReference>
<proteinExistence type="predicted"/>
<name>A0A4Y8ZT03_9SPHN</name>
<dbReference type="AlphaFoldDB" id="A0A4Y8ZT03"/>
<dbReference type="InterPro" id="IPR050832">
    <property type="entry name" value="Bact_Acetyltransf"/>
</dbReference>
<keyword evidence="2" id="KW-0012">Acyltransferase</keyword>
<evidence type="ECO:0000259" key="4">
    <source>
        <dbReference type="PROSITE" id="PS51186"/>
    </source>
</evidence>
<evidence type="ECO:0000256" key="2">
    <source>
        <dbReference type="ARBA" id="ARBA00023315"/>
    </source>
</evidence>
<dbReference type="Pfam" id="PF00583">
    <property type="entry name" value="Acetyltransf_1"/>
    <property type="match status" value="1"/>
</dbReference>
<evidence type="ECO:0000256" key="1">
    <source>
        <dbReference type="ARBA" id="ARBA00022679"/>
    </source>
</evidence>
<evidence type="ECO:0000256" key="3">
    <source>
        <dbReference type="SAM" id="MobiDB-lite"/>
    </source>
</evidence>
<accession>A0A4Y8ZT03</accession>
<evidence type="ECO:0000313" key="5">
    <source>
        <dbReference type="EMBL" id="TFI59143.1"/>
    </source>
</evidence>
<dbReference type="PROSITE" id="PS51186">
    <property type="entry name" value="GNAT"/>
    <property type="match status" value="1"/>
</dbReference>